<evidence type="ECO:0000256" key="3">
    <source>
        <dbReference type="SAM" id="Coils"/>
    </source>
</evidence>
<accession>S2D0K8</accession>
<dbReference type="InterPro" id="IPR050465">
    <property type="entry name" value="UPF0194_transport"/>
</dbReference>
<feature type="domain" description="YknX-like beta-barrel" evidence="5">
    <location>
        <begin position="265"/>
        <end position="333"/>
    </location>
</feature>
<gene>
    <name evidence="6" type="ORF">A33Q_4512</name>
</gene>
<protein>
    <submittedName>
        <fullName evidence="6">Membrane fusion protein</fullName>
    </submittedName>
</protein>
<evidence type="ECO:0000256" key="4">
    <source>
        <dbReference type="SAM" id="Phobius"/>
    </source>
</evidence>
<dbReference type="InterPro" id="IPR058636">
    <property type="entry name" value="Beta-barrel_YknX"/>
</dbReference>
<organism evidence="6 7">
    <name type="scientific">Indibacter alkaliphilus (strain CCUG 57479 / KCTC 22604 / LW1)</name>
    <dbReference type="NCBI Taxonomy" id="1189612"/>
    <lineage>
        <taxon>Bacteria</taxon>
        <taxon>Pseudomonadati</taxon>
        <taxon>Bacteroidota</taxon>
        <taxon>Cytophagia</taxon>
        <taxon>Cytophagales</taxon>
        <taxon>Cyclobacteriaceae</taxon>
    </lineage>
</organism>
<dbReference type="RefSeq" id="WP_009032763.1">
    <property type="nucleotide sequence ID" value="NZ_ALWO02000052.1"/>
</dbReference>
<dbReference type="PANTHER" id="PTHR32347:SF23">
    <property type="entry name" value="BLL5650 PROTEIN"/>
    <property type="match status" value="1"/>
</dbReference>
<name>S2D0K8_INDAL</name>
<comment type="subcellular location">
    <subcellularLocation>
        <location evidence="1">Cell envelope</location>
    </subcellularLocation>
</comment>
<feature type="coiled-coil region" evidence="3">
    <location>
        <begin position="162"/>
        <end position="221"/>
    </location>
</feature>
<keyword evidence="4" id="KW-0812">Transmembrane</keyword>
<keyword evidence="4" id="KW-0472">Membrane</keyword>
<proteinExistence type="predicted"/>
<dbReference type="GO" id="GO:0030313">
    <property type="term" value="C:cell envelope"/>
    <property type="evidence" value="ECO:0007669"/>
    <property type="project" value="UniProtKB-SubCell"/>
</dbReference>
<dbReference type="eggNOG" id="COG0845">
    <property type="taxonomic scope" value="Bacteria"/>
</dbReference>
<evidence type="ECO:0000313" key="6">
    <source>
        <dbReference type="EMBL" id="EOZ92419.1"/>
    </source>
</evidence>
<evidence type="ECO:0000256" key="1">
    <source>
        <dbReference type="ARBA" id="ARBA00004196"/>
    </source>
</evidence>
<keyword evidence="4" id="KW-1133">Transmembrane helix</keyword>
<dbReference type="OrthoDB" id="1522431at2"/>
<sequence>MKKKNIYITISIFFLLIVAFLIFRPKSSGDNNEILGEVKSGKFKVEITTSGELQALNSVQVLGPTEARRFRVGNFTIEEMVDEGTVVKKGEVIAELDRTELFGRLEDKRLDLEQTQALFEQTQLDTALVLRQERDNILNLEYDVEERELVLEQSQFEPPAIIKQNENSVERAKRDLQQAKDRYRIKLMQERARMVEVSAKLRDVQTEVNQIEEVLEKFTVTAPQNGMVIYVWGRGGKIKEGSQVSSWNPVVATLPDLTSMQSITYVNEVDIRKIKMGQRVDLGLDAFPEKKLTGEVTKVANVGQQRPNSDAKVFEVTIVINESDPLLRPAMTTSNTIVAEEIEDATFIPLEALYTENDSINYVHLKSGKKQEVKLGLSNSNFVIVESGLQSGEVLYLSTPNWAENVAVNLLEELNGKRNPDFEEISASPENLTQLDTED</sequence>
<dbReference type="STRING" id="1189612.A33Q_4512"/>
<feature type="transmembrane region" description="Helical" evidence="4">
    <location>
        <begin position="6"/>
        <end position="23"/>
    </location>
</feature>
<dbReference type="Pfam" id="PF25990">
    <property type="entry name" value="Beta-barrel_YknX"/>
    <property type="match status" value="1"/>
</dbReference>
<comment type="caution">
    <text evidence="6">The sequence shown here is derived from an EMBL/GenBank/DDBJ whole genome shotgun (WGS) entry which is preliminary data.</text>
</comment>
<keyword evidence="2 3" id="KW-0175">Coiled coil</keyword>
<dbReference type="Proteomes" id="UP000006073">
    <property type="component" value="Unassembled WGS sequence"/>
</dbReference>
<evidence type="ECO:0000256" key="2">
    <source>
        <dbReference type="ARBA" id="ARBA00023054"/>
    </source>
</evidence>
<reference evidence="6 7" key="1">
    <citation type="journal article" date="2013" name="Genome Announc.">
        <title>Draft Genome Sequence of Indibacter alkaliphilus Strain LW1T, Isolated from Lonar Lake, a Haloalkaline Lake in the Buldana District of Maharashtra, India.</title>
        <authorList>
            <person name="Singh A."/>
            <person name="Kumar Jangir P."/>
            <person name="Sharma R."/>
            <person name="Singh A."/>
            <person name="Kumar Pinnaka A."/>
            <person name="Shivaji S."/>
        </authorList>
    </citation>
    <scope>NUCLEOTIDE SEQUENCE [LARGE SCALE GENOMIC DNA]</scope>
    <source>
        <strain evidence="7">CCUG 57479 / KCTC 22604 / LW1</strain>
    </source>
</reference>
<keyword evidence="7" id="KW-1185">Reference proteome</keyword>
<dbReference type="EMBL" id="ALWO02000052">
    <property type="protein sequence ID" value="EOZ92419.1"/>
    <property type="molecule type" value="Genomic_DNA"/>
</dbReference>
<dbReference type="Gene3D" id="6.20.50.140">
    <property type="match status" value="1"/>
</dbReference>
<dbReference type="AlphaFoldDB" id="S2D0K8"/>
<dbReference type="Gene3D" id="2.40.30.170">
    <property type="match status" value="1"/>
</dbReference>
<evidence type="ECO:0000259" key="5">
    <source>
        <dbReference type="Pfam" id="PF25990"/>
    </source>
</evidence>
<dbReference type="PANTHER" id="PTHR32347">
    <property type="entry name" value="EFFLUX SYSTEM COMPONENT YKNX-RELATED"/>
    <property type="match status" value="1"/>
</dbReference>
<evidence type="ECO:0000313" key="7">
    <source>
        <dbReference type="Proteomes" id="UP000006073"/>
    </source>
</evidence>